<name>A0A8J6LIE1_TENMO</name>
<evidence type="ECO:0000313" key="2">
    <source>
        <dbReference type="EMBL" id="KAH0814821.1"/>
    </source>
</evidence>
<accession>A0A8J6LIE1</accession>
<evidence type="ECO:0000313" key="3">
    <source>
        <dbReference type="Proteomes" id="UP000719412"/>
    </source>
</evidence>
<evidence type="ECO:0000256" key="1">
    <source>
        <dbReference type="SAM" id="MobiDB-lite"/>
    </source>
</evidence>
<dbReference type="EMBL" id="JABDTM020023881">
    <property type="protein sequence ID" value="KAH0814821.1"/>
    <property type="molecule type" value="Genomic_DNA"/>
</dbReference>
<proteinExistence type="predicted"/>
<sequence length="387" mass="41961">MDSTVRPLLRAGGNIMAPNAGLFRHCARRAHFFDRCPRPGWHQEPFPSLEEEAKKKTPRVSCSPAAQHAQLQDGAEPVDQRETSPSTTTSASPPHQHQQESRQLPSLSPVAVRPDSQPRHAHLGIGESPDHRRDAWLPQPPACTSKEDPVTGFHVRPKEPTVGTKAPTDIDFDVTETGGCPVCARVARLKPASPIREVGPPEGGRVSPGTGCVPVWSEQLSPNFPKQIGGVGRKTSQVGFDTQKKCVSFHSSPQKTRLRLFSEPGSGKSELGLETAIFFDGRTLRETGRIGSCGSRFDETEASVNKTTPVPITPRGPVLVANGNTVSVKKNICHIHNQQKVLIGVAELEKGGVQIEHSEVREGVGTDGGSGYRCKDVAWKTRTHQEQ</sequence>
<reference evidence="2" key="2">
    <citation type="submission" date="2021-08" db="EMBL/GenBank/DDBJ databases">
        <authorList>
            <person name="Eriksson T."/>
        </authorList>
    </citation>
    <scope>NUCLEOTIDE SEQUENCE</scope>
    <source>
        <strain evidence="2">Stoneville</strain>
        <tissue evidence="2">Whole head</tissue>
    </source>
</reference>
<feature type="compositionally biased region" description="Low complexity" evidence="1">
    <location>
        <begin position="83"/>
        <end position="94"/>
    </location>
</feature>
<comment type="caution">
    <text evidence="2">The sequence shown here is derived from an EMBL/GenBank/DDBJ whole genome shotgun (WGS) entry which is preliminary data.</text>
</comment>
<reference evidence="2" key="1">
    <citation type="journal article" date="2020" name="J Insects Food Feed">
        <title>The yellow mealworm (Tenebrio molitor) genome: a resource for the emerging insects as food and feed industry.</title>
        <authorList>
            <person name="Eriksson T."/>
            <person name="Andere A."/>
            <person name="Kelstrup H."/>
            <person name="Emery V."/>
            <person name="Picard C."/>
        </authorList>
    </citation>
    <scope>NUCLEOTIDE SEQUENCE</scope>
    <source>
        <strain evidence="2">Stoneville</strain>
        <tissue evidence="2">Whole head</tissue>
    </source>
</reference>
<gene>
    <name evidence="2" type="ORF">GEV33_007970</name>
</gene>
<dbReference type="Proteomes" id="UP000719412">
    <property type="component" value="Unassembled WGS sequence"/>
</dbReference>
<organism evidence="2 3">
    <name type="scientific">Tenebrio molitor</name>
    <name type="common">Yellow mealworm beetle</name>
    <dbReference type="NCBI Taxonomy" id="7067"/>
    <lineage>
        <taxon>Eukaryota</taxon>
        <taxon>Metazoa</taxon>
        <taxon>Ecdysozoa</taxon>
        <taxon>Arthropoda</taxon>
        <taxon>Hexapoda</taxon>
        <taxon>Insecta</taxon>
        <taxon>Pterygota</taxon>
        <taxon>Neoptera</taxon>
        <taxon>Endopterygota</taxon>
        <taxon>Coleoptera</taxon>
        <taxon>Polyphaga</taxon>
        <taxon>Cucujiformia</taxon>
        <taxon>Tenebrionidae</taxon>
        <taxon>Tenebrio</taxon>
    </lineage>
</organism>
<feature type="region of interest" description="Disordered" evidence="1">
    <location>
        <begin position="50"/>
        <end position="170"/>
    </location>
</feature>
<keyword evidence="3" id="KW-1185">Reference proteome</keyword>
<dbReference type="AlphaFoldDB" id="A0A8J6LIE1"/>
<protein>
    <submittedName>
        <fullName evidence="2">Uncharacterized protein</fullName>
    </submittedName>
</protein>